<feature type="region of interest" description="Disordered" evidence="6">
    <location>
        <begin position="276"/>
        <end position="319"/>
    </location>
</feature>
<organism evidence="9 10">
    <name type="scientific">Rhizopus delemar</name>
    <dbReference type="NCBI Taxonomy" id="936053"/>
    <lineage>
        <taxon>Eukaryota</taxon>
        <taxon>Fungi</taxon>
        <taxon>Fungi incertae sedis</taxon>
        <taxon>Mucoromycota</taxon>
        <taxon>Mucoromycotina</taxon>
        <taxon>Mucoromycetes</taxon>
        <taxon>Mucorales</taxon>
        <taxon>Mucorineae</taxon>
        <taxon>Rhizopodaceae</taxon>
        <taxon>Rhizopus</taxon>
    </lineage>
</organism>
<feature type="compositionally biased region" description="Basic and acidic residues" evidence="6">
    <location>
        <begin position="282"/>
        <end position="318"/>
    </location>
</feature>
<dbReference type="Pfam" id="PF15612">
    <property type="entry name" value="WHIM1"/>
    <property type="match status" value="1"/>
</dbReference>
<name>A0A9P6YUZ1_9FUNG</name>
<evidence type="ECO:0000256" key="1">
    <source>
        <dbReference type="ARBA" id="ARBA00004123"/>
    </source>
</evidence>
<feature type="region of interest" description="Disordered" evidence="6">
    <location>
        <begin position="613"/>
        <end position="704"/>
    </location>
</feature>
<dbReference type="InterPro" id="IPR028942">
    <property type="entry name" value="WHIM1_dom"/>
</dbReference>
<feature type="coiled-coil region" evidence="5">
    <location>
        <begin position="586"/>
        <end position="613"/>
    </location>
</feature>
<keyword evidence="10" id="KW-1185">Reference proteome</keyword>
<protein>
    <recommendedName>
        <fullName evidence="11">WAC domain-containing protein</fullName>
    </recommendedName>
</protein>
<dbReference type="InterPro" id="IPR028941">
    <property type="entry name" value="WHIM2_dom"/>
</dbReference>
<dbReference type="GO" id="GO:0000781">
    <property type="term" value="C:chromosome, telomeric region"/>
    <property type="evidence" value="ECO:0007669"/>
    <property type="project" value="GOC"/>
</dbReference>
<dbReference type="PROSITE" id="PS50827">
    <property type="entry name" value="DDT"/>
    <property type="match status" value="1"/>
</dbReference>
<evidence type="ECO:0000256" key="3">
    <source>
        <dbReference type="ARBA" id="ARBA00023242"/>
    </source>
</evidence>
<evidence type="ECO:0000259" key="7">
    <source>
        <dbReference type="PROSITE" id="PS50827"/>
    </source>
</evidence>
<comment type="subcellular location">
    <subcellularLocation>
        <location evidence="1 4">Nucleus</location>
    </subcellularLocation>
</comment>
<accession>A0A9P6YUZ1</accession>
<dbReference type="Pfam" id="PF15613">
    <property type="entry name" value="WSD"/>
    <property type="match status" value="1"/>
</dbReference>
<evidence type="ECO:0000256" key="6">
    <source>
        <dbReference type="SAM" id="MobiDB-lite"/>
    </source>
</evidence>
<dbReference type="Pfam" id="PF10537">
    <property type="entry name" value="WAC_Acf1_DNA_bd"/>
    <property type="match status" value="1"/>
</dbReference>
<evidence type="ECO:0000313" key="10">
    <source>
        <dbReference type="Proteomes" id="UP000740926"/>
    </source>
</evidence>
<feature type="compositionally biased region" description="Basic and acidic residues" evidence="6">
    <location>
        <begin position="613"/>
        <end position="638"/>
    </location>
</feature>
<evidence type="ECO:0000256" key="5">
    <source>
        <dbReference type="SAM" id="Coils"/>
    </source>
</evidence>
<evidence type="ECO:0008006" key="11">
    <source>
        <dbReference type="Google" id="ProtNLM"/>
    </source>
</evidence>
<evidence type="ECO:0000256" key="2">
    <source>
        <dbReference type="ARBA" id="ARBA00023054"/>
    </source>
</evidence>
<evidence type="ECO:0000256" key="4">
    <source>
        <dbReference type="PROSITE-ProRule" id="PRU00475"/>
    </source>
</evidence>
<evidence type="ECO:0000313" key="9">
    <source>
        <dbReference type="EMBL" id="KAG1565138.1"/>
    </source>
</evidence>
<keyword evidence="3 4" id="KW-0539">Nucleus</keyword>
<dbReference type="Proteomes" id="UP000740926">
    <property type="component" value="Unassembled WGS sequence"/>
</dbReference>
<dbReference type="InterPro" id="IPR018501">
    <property type="entry name" value="DDT_dom"/>
</dbReference>
<feature type="compositionally biased region" description="Acidic residues" evidence="6">
    <location>
        <begin position="639"/>
        <end position="652"/>
    </location>
</feature>
<dbReference type="PANTHER" id="PTHR32075:SF6">
    <property type="entry name" value="ISWI CHROMATIN-REMODELING COMPLEX SUBUNIT YPL216W-RELATED"/>
    <property type="match status" value="1"/>
</dbReference>
<feature type="domain" description="WAC" evidence="8">
    <location>
        <begin position="24"/>
        <end position="130"/>
    </location>
</feature>
<evidence type="ECO:0000259" key="8">
    <source>
        <dbReference type="PROSITE" id="PS51136"/>
    </source>
</evidence>
<proteinExistence type="predicted"/>
<sequence length="897" mass="105510">MPLLNRKKVPLAPTIPYESKRKRKEVWYLRSTNEVFDNYEDYINKLSLYHQAIWECEVTGRQNLTYEQALESERMEASRVEFKFSEVLRKMMLIRAQFQTVRLDELVDDMINYFKNNYLIGEIAQCTLNNNDYFARIVDVVPENRSSLDFIAAQQASSSSRQPTGRLRFPEAFVHPSSFESEKHFSTGKAYKVQLVDEHGRSLEEYIRTVGESSIRRDTSFNPRNIQCFIRECLYRDSYMGAPWLIKPNVAEAYSIDVTLPNHLKEAQDDFLKINKRRKTTKTNEEKAAEKRNRKEESLIQKAKLKEERDRQKEERKRQAAVKYPLEDLDLPIYRKDPLLNWFLVDMSPQKYNQQSMVIPYPSGGRAPRPVSHQESAIPNELLDSFLAVWSFLTVFAEPLKVAAYSVDEFEQALVASQPKAKVLAEYNACLLNVIIRERDDDTPNEIINGDVAENYVEQLEEEIDSDEEDDEDTKKEKPSVLPRVERGWQDKEQLRISHKWDHKELRTGSERRGWETSLIGCLNNVATPDMVPDLDQILQHLVPRVNSTAAEREKQYPTLSLKQKLDILEFLVNVVNESNLIKNYMEYCQEQITEYRKQKIELNKESKALSIKRTEMDKRDRAEKGSKADEDSGHSDDSDNESESNSDDSELSNERSLTREHKHQSRQDKLKQKQQERQEIEHTRKKTHDEQRNRANERRKLEEEEKILRKKEEHLERCMRRYMTLRIRPLGKDRFYNQYMYFDNIGVSNTYGSGRLYVQSPSDADIQLLMERDYLTDLPERHCGYGGGRWFVLRLMKDQGLVEESNWLENRMNELDSSNPGSYKGWWKYYSEPEEIEQLLSWLNPKGTRELKLKNEILKQQSNIIDSIKKRNNASLEIETTDLSKRSTRAKTTPKS</sequence>
<gene>
    <name evidence="9" type="ORF">G6F50_010351</name>
</gene>
<feature type="compositionally biased region" description="Acidic residues" evidence="6">
    <location>
        <begin position="462"/>
        <end position="472"/>
    </location>
</feature>
<comment type="caution">
    <text evidence="9">The sequence shown here is derived from an EMBL/GenBank/DDBJ whole genome shotgun (WGS) entry which is preliminary data.</text>
</comment>
<feature type="compositionally biased region" description="Basic and acidic residues" evidence="6">
    <location>
        <begin position="653"/>
        <end position="704"/>
    </location>
</feature>
<feature type="domain" description="DDT" evidence="7">
    <location>
        <begin position="380"/>
        <end position="441"/>
    </location>
</feature>
<dbReference type="GO" id="GO:0031509">
    <property type="term" value="P:subtelomeric heterochromatin formation"/>
    <property type="evidence" value="ECO:0007669"/>
    <property type="project" value="TreeGrafter"/>
</dbReference>
<keyword evidence="2 5" id="KW-0175">Coiled coil</keyword>
<dbReference type="GO" id="GO:0005634">
    <property type="term" value="C:nucleus"/>
    <property type="evidence" value="ECO:0007669"/>
    <property type="project" value="UniProtKB-SubCell"/>
</dbReference>
<dbReference type="GO" id="GO:0000785">
    <property type="term" value="C:chromatin"/>
    <property type="evidence" value="ECO:0007669"/>
    <property type="project" value="UniProtKB-ARBA"/>
</dbReference>
<reference evidence="9 10" key="1">
    <citation type="journal article" date="2020" name="Microb. Genom.">
        <title>Genetic diversity of clinical and environmental Mucorales isolates obtained from an investigation of mucormycosis cases among solid organ transplant recipients.</title>
        <authorList>
            <person name="Nguyen M.H."/>
            <person name="Kaul D."/>
            <person name="Muto C."/>
            <person name="Cheng S.J."/>
            <person name="Richter R.A."/>
            <person name="Bruno V.M."/>
            <person name="Liu G."/>
            <person name="Beyhan S."/>
            <person name="Sundermann A.J."/>
            <person name="Mounaud S."/>
            <person name="Pasculle A.W."/>
            <person name="Nierman W.C."/>
            <person name="Driscoll E."/>
            <person name="Cumbie R."/>
            <person name="Clancy C.J."/>
            <person name="Dupont C.L."/>
        </authorList>
    </citation>
    <scope>NUCLEOTIDE SEQUENCE [LARGE SCALE GENOMIC DNA]</scope>
    <source>
        <strain evidence="9 10">GL24</strain>
    </source>
</reference>
<dbReference type="InterPro" id="IPR013136">
    <property type="entry name" value="WSTF_Acf1_Cbp146"/>
</dbReference>
<dbReference type="PROSITE" id="PS51136">
    <property type="entry name" value="WAC"/>
    <property type="match status" value="1"/>
</dbReference>
<dbReference type="Pfam" id="PF02791">
    <property type="entry name" value="DDT"/>
    <property type="match status" value="1"/>
</dbReference>
<dbReference type="AlphaFoldDB" id="A0A9P6YUZ1"/>
<dbReference type="PANTHER" id="PTHR32075">
    <property type="entry name" value="ISWI CHROMATIN-REMODELING COMPLEX SUBUNIT YPL216W-RELATED"/>
    <property type="match status" value="1"/>
</dbReference>
<feature type="region of interest" description="Disordered" evidence="6">
    <location>
        <begin position="462"/>
        <end position="481"/>
    </location>
</feature>
<dbReference type="EMBL" id="JAANIU010002244">
    <property type="protein sequence ID" value="KAG1565138.1"/>
    <property type="molecule type" value="Genomic_DNA"/>
</dbReference>